<gene>
    <name evidence="3" type="ORF">CAL23_19265</name>
</gene>
<keyword evidence="4" id="KW-1185">Reference proteome</keyword>
<comment type="similarity">
    <text evidence="1">Belongs to the UPF0065 (bug) family.</text>
</comment>
<sequence length="320" mass="33682">MIKSMLAGLAAAASALMPMLSMASDYPSKPVTLVAGFAAGGPTDVMARAFAQRLAAELGVPIVVENRPGADSLLASQAVKNAKPDGYTIYLASSAHAINPSLFKDAKFKVRDDFTPISMIGEVPNVVAIPTGLPARTLKEFIDYAKARDGQLNYATTASITYLQTALMLKSAGLNLQRIPYKGAAPAAVALMSGDVQFMMSGIGPMVPQVQSQKIRALAVTSAKRSALLPDLPTAIEAGLPGFTSTVWYALLAPANVPPDIVKRLNEGTRAALQNPDLIAKLTAQGVEQRGSSPEELSQFLAAEEAKWMATVDELGARQQ</sequence>
<organism evidence="3 4">
    <name type="scientific">Bordetella genomosp. 6</name>
    <dbReference type="NCBI Taxonomy" id="463024"/>
    <lineage>
        <taxon>Bacteria</taxon>
        <taxon>Pseudomonadati</taxon>
        <taxon>Pseudomonadota</taxon>
        <taxon>Betaproteobacteria</taxon>
        <taxon>Burkholderiales</taxon>
        <taxon>Alcaligenaceae</taxon>
        <taxon>Bordetella</taxon>
    </lineage>
</organism>
<evidence type="ECO:0000313" key="4">
    <source>
        <dbReference type="Proteomes" id="UP000216524"/>
    </source>
</evidence>
<reference evidence="3 4" key="1">
    <citation type="submission" date="2017-05" db="EMBL/GenBank/DDBJ databases">
        <title>Complete and WGS of Bordetella genogroups.</title>
        <authorList>
            <person name="Spilker T."/>
            <person name="Lipuma J."/>
        </authorList>
    </citation>
    <scope>NUCLEOTIDE SEQUENCE [LARGE SCALE GENOMIC DNA]</scope>
    <source>
        <strain evidence="3 4">AU3139</strain>
    </source>
</reference>
<keyword evidence="2" id="KW-0732">Signal</keyword>
<dbReference type="Gene3D" id="3.40.190.150">
    <property type="entry name" value="Bordetella uptake gene, domain 1"/>
    <property type="match status" value="1"/>
</dbReference>
<dbReference type="EMBL" id="NEVV01000006">
    <property type="protein sequence ID" value="OZI73305.1"/>
    <property type="molecule type" value="Genomic_DNA"/>
</dbReference>
<dbReference type="Gene3D" id="3.40.190.10">
    <property type="entry name" value="Periplasmic binding protein-like II"/>
    <property type="match status" value="1"/>
</dbReference>
<dbReference type="PANTHER" id="PTHR42928:SF5">
    <property type="entry name" value="BLR1237 PROTEIN"/>
    <property type="match status" value="1"/>
</dbReference>
<evidence type="ECO:0008006" key="5">
    <source>
        <dbReference type="Google" id="ProtNLM"/>
    </source>
</evidence>
<evidence type="ECO:0000256" key="1">
    <source>
        <dbReference type="ARBA" id="ARBA00006987"/>
    </source>
</evidence>
<evidence type="ECO:0000256" key="2">
    <source>
        <dbReference type="SAM" id="SignalP"/>
    </source>
</evidence>
<dbReference type="SUPFAM" id="SSF53850">
    <property type="entry name" value="Periplasmic binding protein-like II"/>
    <property type="match status" value="1"/>
</dbReference>
<feature type="chain" id="PRO_5045658275" description="LacI family transcriptional regulator" evidence="2">
    <location>
        <begin position="24"/>
        <end position="320"/>
    </location>
</feature>
<name>A0ABX4F9U2_9BORD</name>
<evidence type="ECO:0000313" key="3">
    <source>
        <dbReference type="EMBL" id="OZI73305.1"/>
    </source>
</evidence>
<dbReference type="PANTHER" id="PTHR42928">
    <property type="entry name" value="TRICARBOXYLATE-BINDING PROTEIN"/>
    <property type="match status" value="1"/>
</dbReference>
<dbReference type="CDD" id="cd13578">
    <property type="entry name" value="PBP2_Bug27"/>
    <property type="match status" value="1"/>
</dbReference>
<dbReference type="Proteomes" id="UP000216524">
    <property type="component" value="Unassembled WGS sequence"/>
</dbReference>
<dbReference type="PIRSF" id="PIRSF017082">
    <property type="entry name" value="YflP"/>
    <property type="match status" value="1"/>
</dbReference>
<dbReference type="RefSeq" id="WP_068925095.1">
    <property type="nucleotide sequence ID" value="NZ_NEVV01000006.1"/>
</dbReference>
<dbReference type="Pfam" id="PF03401">
    <property type="entry name" value="TctC"/>
    <property type="match status" value="1"/>
</dbReference>
<protein>
    <recommendedName>
        <fullName evidence="5">LacI family transcriptional regulator</fullName>
    </recommendedName>
</protein>
<accession>A0ABX4F9U2</accession>
<feature type="signal peptide" evidence="2">
    <location>
        <begin position="1"/>
        <end position="23"/>
    </location>
</feature>
<comment type="caution">
    <text evidence="3">The sequence shown here is derived from an EMBL/GenBank/DDBJ whole genome shotgun (WGS) entry which is preliminary data.</text>
</comment>
<dbReference type="InterPro" id="IPR042100">
    <property type="entry name" value="Bug_dom1"/>
</dbReference>
<dbReference type="InterPro" id="IPR005064">
    <property type="entry name" value="BUG"/>
</dbReference>
<proteinExistence type="inferred from homology"/>